<evidence type="ECO:0000313" key="3">
    <source>
        <dbReference type="Proteomes" id="UP001280629"/>
    </source>
</evidence>
<feature type="transmembrane region" description="Helical" evidence="1">
    <location>
        <begin position="12"/>
        <end position="35"/>
    </location>
</feature>
<dbReference type="RefSeq" id="WP_317935096.1">
    <property type="nucleotide sequence ID" value="NZ_JAUBDH010000003.1"/>
</dbReference>
<organism evidence="2 3">
    <name type="scientific">Sporosarcina aquimarina</name>
    <dbReference type="NCBI Taxonomy" id="114975"/>
    <lineage>
        <taxon>Bacteria</taxon>
        <taxon>Bacillati</taxon>
        <taxon>Bacillota</taxon>
        <taxon>Bacilli</taxon>
        <taxon>Bacillales</taxon>
        <taxon>Caryophanaceae</taxon>
        <taxon>Sporosarcina</taxon>
    </lineage>
</organism>
<dbReference type="EMBL" id="JAUBDH010000003">
    <property type="protein sequence ID" value="MDW0109549.1"/>
    <property type="molecule type" value="Genomic_DNA"/>
</dbReference>
<sequence length="173" mass="19190">MEELVVYPKRGRMLGLGILCLVLSGFGLLLTLLLIIGQAPFYIGLIGIFLFIACGLSAVFYIKRVLIHQPVLIVSDEGITDNSSYIAAGLVAWHEIANVEIIEQSGQPFLAIYTFDPDLIINRSDTTIKAANKVNKYLLPSQVNIPVNNLSIPIRDLLEKITVFWERSAEKMS</sequence>
<comment type="caution">
    <text evidence="2">The sequence shown here is derived from an EMBL/GenBank/DDBJ whole genome shotgun (WGS) entry which is preliminary data.</text>
</comment>
<dbReference type="Proteomes" id="UP001280629">
    <property type="component" value="Unassembled WGS sequence"/>
</dbReference>
<keyword evidence="1" id="KW-0812">Transmembrane</keyword>
<protein>
    <submittedName>
        <fullName evidence="2">STM3941 family protein</fullName>
    </submittedName>
</protein>
<keyword evidence="3" id="KW-1185">Reference proteome</keyword>
<dbReference type="InterPro" id="IPR048136">
    <property type="entry name" value="STM3941-like"/>
</dbReference>
<evidence type="ECO:0000313" key="2">
    <source>
        <dbReference type="EMBL" id="MDW0109549.1"/>
    </source>
</evidence>
<accession>A0ABU4FXV0</accession>
<dbReference type="NCBIfam" id="NF041635">
    <property type="entry name" value="STM3941_fam"/>
    <property type="match status" value="1"/>
</dbReference>
<feature type="transmembrane region" description="Helical" evidence="1">
    <location>
        <begin position="41"/>
        <end position="62"/>
    </location>
</feature>
<keyword evidence="1" id="KW-0472">Membrane</keyword>
<name>A0ABU4FXV0_9BACL</name>
<gene>
    <name evidence="2" type="ORF">QT716_05710</name>
</gene>
<evidence type="ECO:0000256" key="1">
    <source>
        <dbReference type="SAM" id="Phobius"/>
    </source>
</evidence>
<proteinExistence type="predicted"/>
<reference evidence="2 3" key="1">
    <citation type="submission" date="2023-06" db="EMBL/GenBank/DDBJ databases">
        <title>Sporosarcina sp. nov., isolated from Korean traditional fermented seafood 'Jeotgal'.</title>
        <authorList>
            <person name="Yang A.-I."/>
            <person name="Shin N.-R."/>
        </authorList>
    </citation>
    <scope>NUCLEOTIDE SEQUENCE [LARGE SCALE GENOMIC DNA]</scope>
    <source>
        <strain evidence="2 3">KCTC3840</strain>
    </source>
</reference>
<keyword evidence="1" id="KW-1133">Transmembrane helix</keyword>